<reference evidence="12" key="1">
    <citation type="submission" date="2021-01" db="UniProtKB">
        <authorList>
            <consortium name="EnsemblMetazoa"/>
        </authorList>
    </citation>
    <scope>IDENTIFICATION</scope>
</reference>
<feature type="transmembrane region" description="Helical" evidence="9">
    <location>
        <begin position="327"/>
        <end position="344"/>
    </location>
</feature>
<dbReference type="GO" id="GO:0008519">
    <property type="term" value="F:ammonium channel activity"/>
    <property type="evidence" value="ECO:0007669"/>
    <property type="project" value="InterPro"/>
</dbReference>
<dbReference type="Gene3D" id="1.10.3430.10">
    <property type="entry name" value="Ammonium transporter AmtB like domains"/>
    <property type="match status" value="1"/>
</dbReference>
<accession>A0A7M5XKB6</accession>
<feature type="domain" description="Ammonium transporter AmtB-like" evidence="11">
    <location>
        <begin position="43"/>
        <end position="448"/>
    </location>
</feature>
<evidence type="ECO:0000256" key="6">
    <source>
        <dbReference type="ARBA" id="ARBA00022989"/>
    </source>
</evidence>
<dbReference type="InterPro" id="IPR029020">
    <property type="entry name" value="Ammonium/urea_transptr"/>
</dbReference>
<organism evidence="12 13">
    <name type="scientific">Clytia hemisphaerica</name>
    <dbReference type="NCBI Taxonomy" id="252671"/>
    <lineage>
        <taxon>Eukaryota</taxon>
        <taxon>Metazoa</taxon>
        <taxon>Cnidaria</taxon>
        <taxon>Hydrozoa</taxon>
        <taxon>Hydroidolina</taxon>
        <taxon>Leptothecata</taxon>
        <taxon>Obeliida</taxon>
        <taxon>Clytiidae</taxon>
        <taxon>Clytia</taxon>
    </lineage>
</organism>
<evidence type="ECO:0000256" key="10">
    <source>
        <dbReference type="SAM" id="MobiDB-lite"/>
    </source>
</evidence>
<dbReference type="FunFam" id="1.10.3430.10:FF:000008">
    <property type="entry name" value="Ammonium transporter"/>
    <property type="match status" value="1"/>
</dbReference>
<dbReference type="GeneID" id="136824133"/>
<protein>
    <recommendedName>
        <fullName evidence="9">Ammonium transporter</fullName>
    </recommendedName>
</protein>
<dbReference type="InterPro" id="IPR024041">
    <property type="entry name" value="NH4_transpt_AmtB-like_dom"/>
</dbReference>
<comment type="similarity">
    <text evidence="2 9">Belongs to the ammonia transporter channel (TC 1.A.11.2) family.</text>
</comment>
<keyword evidence="8 9" id="KW-0924">Ammonia transport</keyword>
<comment type="similarity">
    <text evidence="3">Belongs to the ammonium transporter (TC 2.A.49) family. Rh subfamily.</text>
</comment>
<keyword evidence="5 9" id="KW-0812">Transmembrane</keyword>
<feature type="transmembrane region" description="Helical" evidence="9">
    <location>
        <begin position="195"/>
        <end position="214"/>
    </location>
</feature>
<keyword evidence="13" id="KW-1185">Reference proteome</keyword>
<evidence type="ECO:0000256" key="1">
    <source>
        <dbReference type="ARBA" id="ARBA00004141"/>
    </source>
</evidence>
<name>A0A7M5XKB6_9CNID</name>
<dbReference type="InterPro" id="IPR001905">
    <property type="entry name" value="Ammonium_transpt"/>
</dbReference>
<feature type="transmembrane region" description="Helical" evidence="9">
    <location>
        <begin position="130"/>
        <end position="149"/>
    </location>
</feature>
<dbReference type="SUPFAM" id="SSF111352">
    <property type="entry name" value="Ammonium transporter"/>
    <property type="match status" value="1"/>
</dbReference>
<dbReference type="EnsemblMetazoa" id="CLYHEMT023042.1">
    <property type="protein sequence ID" value="CLYHEMP023042.1"/>
    <property type="gene ID" value="CLYHEMG023042"/>
</dbReference>
<feature type="transmembrane region" description="Helical" evidence="9">
    <location>
        <begin position="303"/>
        <end position="321"/>
    </location>
</feature>
<dbReference type="InterPro" id="IPR002229">
    <property type="entry name" value="RhesusRHD"/>
</dbReference>
<evidence type="ECO:0000256" key="4">
    <source>
        <dbReference type="ARBA" id="ARBA00022448"/>
    </source>
</evidence>
<dbReference type="GO" id="GO:0005886">
    <property type="term" value="C:plasma membrane"/>
    <property type="evidence" value="ECO:0007669"/>
    <property type="project" value="UniProtKB-SubCell"/>
</dbReference>
<evidence type="ECO:0000256" key="8">
    <source>
        <dbReference type="ARBA" id="ARBA00023177"/>
    </source>
</evidence>
<sequence length="504" mass="54143">MTNNSTTTARFLGSNDPVIETSSFEPRNGFGGDSGSEAIDAAYVIISTFIIFTMQSGFGLLESGMVSRKSESNVMVKNMLDVVIGGFGFWSIGYSFAFGDMSDDNNNSFVSTGNYFVSDDGEDSISLARYFLQLAFSTTSVTIVSGAVAERIKLSSYMVFIFIQSTFIYAFPAHWMWHGSGWLKQKGAFDFAGGSVVHMTGGASCLIAAIVLGPRHGRFSHDDKETYGMACPTNVILGTFFLWWGWIGFNCGSTFAVTGGMWRLSIRAGVSTMNGAVGGGMAGVILNIILYRQRKYILDIPQFASAILGGLVSVTAGAAVIESWHAVIIGFIGGLLANGGISFLNKIHIDDPVGCFGVHWVSGFWGMIATGLFANPPKGYDFFLAEKGVFYGGSGNLLAYNIGGSLAISAWAIAISIVVFLTMKATFGVRIGFDKELLGSDEVEHNIIEYVKTIETKHVFGKHVVNKNAIQQHNGMSSTQIGPNGNSVVLVLRGQKEKEKESPS</sequence>
<feature type="transmembrane region" description="Helical" evidence="9">
    <location>
        <begin position="226"/>
        <end position="246"/>
    </location>
</feature>
<dbReference type="GO" id="GO:0097272">
    <property type="term" value="P:ammonium homeostasis"/>
    <property type="evidence" value="ECO:0007669"/>
    <property type="project" value="TreeGrafter"/>
</dbReference>
<dbReference type="Proteomes" id="UP000594262">
    <property type="component" value="Unplaced"/>
</dbReference>
<dbReference type="PRINTS" id="PR00342">
    <property type="entry name" value="RHESUSRHD"/>
</dbReference>
<keyword evidence="7 9" id="KW-0472">Membrane</keyword>
<evidence type="ECO:0000256" key="9">
    <source>
        <dbReference type="RuleBase" id="RU362002"/>
    </source>
</evidence>
<feature type="region of interest" description="Disordered" evidence="10">
    <location>
        <begin position="1"/>
        <end position="31"/>
    </location>
</feature>
<feature type="transmembrane region" description="Helical" evidence="9">
    <location>
        <begin position="41"/>
        <end position="61"/>
    </location>
</feature>
<dbReference type="OrthoDB" id="534912at2759"/>
<dbReference type="NCBIfam" id="TIGR00836">
    <property type="entry name" value="amt"/>
    <property type="match status" value="1"/>
</dbReference>
<dbReference type="PANTHER" id="PTHR11730:SF58">
    <property type="entry name" value="AMMONIUM TRANSPORTER"/>
    <property type="match status" value="1"/>
</dbReference>
<evidence type="ECO:0000256" key="5">
    <source>
        <dbReference type="ARBA" id="ARBA00022692"/>
    </source>
</evidence>
<keyword evidence="4 9" id="KW-0813">Transport</keyword>
<feature type="transmembrane region" description="Helical" evidence="9">
    <location>
        <begin position="398"/>
        <end position="421"/>
    </location>
</feature>
<feature type="transmembrane region" description="Helical" evidence="9">
    <location>
        <begin position="156"/>
        <end position="175"/>
    </location>
</feature>
<evidence type="ECO:0000256" key="2">
    <source>
        <dbReference type="ARBA" id="ARBA00005887"/>
    </source>
</evidence>
<comment type="subcellular location">
    <subcellularLocation>
        <location evidence="9">Cell membrane</location>
        <topology evidence="9">Multi-pass membrane protein</topology>
    </subcellularLocation>
    <subcellularLocation>
        <location evidence="1">Membrane</location>
        <topology evidence="1">Multi-pass membrane protein</topology>
    </subcellularLocation>
</comment>
<dbReference type="Pfam" id="PF00909">
    <property type="entry name" value="Ammonium_transp"/>
    <property type="match status" value="1"/>
</dbReference>
<proteinExistence type="inferred from homology"/>
<dbReference type="PANTHER" id="PTHR11730">
    <property type="entry name" value="AMMONIUM TRANSPORTER"/>
    <property type="match status" value="1"/>
</dbReference>
<feature type="transmembrane region" description="Helical" evidence="9">
    <location>
        <begin position="356"/>
        <end position="374"/>
    </location>
</feature>
<evidence type="ECO:0000313" key="13">
    <source>
        <dbReference type="Proteomes" id="UP000594262"/>
    </source>
</evidence>
<evidence type="ECO:0000259" key="11">
    <source>
        <dbReference type="Pfam" id="PF00909"/>
    </source>
</evidence>
<dbReference type="AlphaFoldDB" id="A0A7M5XKB6"/>
<evidence type="ECO:0000256" key="3">
    <source>
        <dbReference type="ARBA" id="ARBA00011036"/>
    </source>
</evidence>
<evidence type="ECO:0000256" key="7">
    <source>
        <dbReference type="ARBA" id="ARBA00023136"/>
    </source>
</evidence>
<feature type="transmembrane region" description="Helical" evidence="9">
    <location>
        <begin position="82"/>
        <end position="99"/>
    </location>
</feature>
<feature type="transmembrane region" description="Helical" evidence="9">
    <location>
        <begin position="266"/>
        <end position="291"/>
    </location>
</feature>
<evidence type="ECO:0000313" key="12">
    <source>
        <dbReference type="EnsemblMetazoa" id="CLYHEMP023042.1"/>
    </source>
</evidence>
<dbReference type="RefSeq" id="XP_066936399.1">
    <property type="nucleotide sequence ID" value="XM_067080298.1"/>
</dbReference>
<keyword evidence="6 9" id="KW-1133">Transmembrane helix</keyword>